<comment type="caution">
    <text evidence="2">The sequence shown here is derived from an EMBL/GenBank/DDBJ whole genome shotgun (WGS) entry which is preliminary data.</text>
</comment>
<evidence type="ECO:0000313" key="3">
    <source>
        <dbReference type="Proteomes" id="UP000235392"/>
    </source>
</evidence>
<protein>
    <recommendedName>
        <fullName evidence="4">Tc1-like transposase DDE domain-containing protein</fullName>
    </recommendedName>
</protein>
<feature type="compositionally biased region" description="Acidic residues" evidence="1">
    <location>
        <begin position="114"/>
        <end position="127"/>
    </location>
</feature>
<evidence type="ECO:0000256" key="1">
    <source>
        <dbReference type="SAM" id="MobiDB-lite"/>
    </source>
</evidence>
<evidence type="ECO:0008006" key="4">
    <source>
        <dbReference type="Google" id="ProtNLM"/>
    </source>
</evidence>
<feature type="region of interest" description="Disordered" evidence="1">
    <location>
        <begin position="155"/>
        <end position="190"/>
    </location>
</feature>
<dbReference type="Gene3D" id="3.30.420.10">
    <property type="entry name" value="Ribonuclease H-like superfamily/Ribonuclease H"/>
    <property type="match status" value="1"/>
</dbReference>
<name>A0A2N5T1H7_9BASI</name>
<dbReference type="Proteomes" id="UP000235392">
    <property type="component" value="Unassembled WGS sequence"/>
</dbReference>
<reference evidence="2 3" key="1">
    <citation type="submission" date="2017-11" db="EMBL/GenBank/DDBJ databases">
        <title>De novo assembly and phasing of dikaryotic genomes from two isolates of Puccinia coronata f. sp. avenae, the causal agent of oat crown rust.</title>
        <authorList>
            <person name="Miller M.E."/>
            <person name="Zhang Y."/>
            <person name="Omidvar V."/>
            <person name="Sperschneider J."/>
            <person name="Schwessinger B."/>
            <person name="Raley C."/>
            <person name="Palmer J.M."/>
            <person name="Garnica D."/>
            <person name="Upadhyaya N."/>
            <person name="Rathjen J."/>
            <person name="Taylor J.M."/>
            <person name="Park R.F."/>
            <person name="Dodds P.N."/>
            <person name="Hirsch C.D."/>
            <person name="Kianian S.F."/>
            <person name="Figueroa M."/>
        </authorList>
    </citation>
    <scope>NUCLEOTIDE SEQUENCE [LARGE SCALE GENOMIC DNA]</scope>
    <source>
        <strain evidence="2">12SD80</strain>
    </source>
</reference>
<feature type="region of interest" description="Disordered" evidence="1">
    <location>
        <begin position="1"/>
        <end position="62"/>
    </location>
</feature>
<feature type="compositionally biased region" description="Basic residues" evidence="1">
    <location>
        <begin position="28"/>
        <end position="37"/>
    </location>
</feature>
<dbReference type="InterPro" id="IPR036397">
    <property type="entry name" value="RNaseH_sf"/>
</dbReference>
<gene>
    <name evidence="2" type="ORF">PCASD_15222</name>
</gene>
<proteinExistence type="predicted"/>
<sequence length="920" mass="104886">MSRSKASQGQVNRRRRERKQKEVQGSNVKRRKSKPKSKSTAAKAGKSDFPILIESDTDNDIQIMPTPTYKQINKEDSPIIILDDDEIFDFHENEIDEIDQANDIMQYTQAASDDSSENDDSESEDESSNMLWPVFQNHNKSTDQIARCRVVKSGRSGYQRPIENPNLSSLKLVPRPLPRATKHDRKVQRLKALGSNNNTMANWLSQARNSSSTLPKESKETAEGPQPIDDDETPAEDTRDPVTLRLIGIQQAYLLKKPIEPSEPNAPDPLPAWKELNEAIQSATTRFKERCKKDPKLKFPTTIIQSLTEFNNLRYKYSVEKTKAPGLSASLATAQSAIRRLPSLSGPQKSRSGLYLARNIMKQVRYVLDNKDILIIKNGNKTSHKSIINNPELRKDLFTWSASQKPGEVTPETFRSHVINHIFPNFKINKTLHRTTATRWMVKLGFTPQDYHKSLYFDGHERPDVILARKKYIDEFDSYRKRSRTYGGEKLDIRVQVDPEILGDMKETVFIFHDESTIHAKERPKRAWLLPGSNEIRSKNTGRLIHISDFILETTGRLKLTNDEYRQSQTQIGKKPTSSDAAEVIYPGANGDKWWDMAQLCSQVSNKAIPIFEALHPNTQAVFIFDCSSAHGAFAPSALRVQNMNLNPGGKQAVLRDTVIPSDDPRIPPHLHGRVQKFSYNPSHPDPTRAGKPKGVQAILQERGLWSYYTQKRREAKQPPLKFHCAECSLSNKKKDAIAQSARLIQEAASNGYFLSEEQCVDELLENDSTNIDSNLADLGDTSSNNECCWSKILSQQSDFVNERPLLQSIIEDAGHVCLFLPKFHCELNPIELYWSYIKQAYRKESHKCANFKESKVLFERIRQSCPITTIRKYFRRIDRQLSAYRQGYNGPQSAILMKKYTSHRCIPRDAAMRIDVLTS</sequence>
<dbReference type="GO" id="GO:0003676">
    <property type="term" value="F:nucleic acid binding"/>
    <property type="evidence" value="ECO:0007669"/>
    <property type="project" value="InterPro"/>
</dbReference>
<evidence type="ECO:0000313" key="2">
    <source>
        <dbReference type="EMBL" id="PLW19318.1"/>
    </source>
</evidence>
<feature type="region of interest" description="Disordered" evidence="1">
    <location>
        <begin position="109"/>
        <end position="128"/>
    </location>
</feature>
<dbReference type="EMBL" id="PGCI01000716">
    <property type="protein sequence ID" value="PLW19318.1"/>
    <property type="molecule type" value="Genomic_DNA"/>
</dbReference>
<feature type="region of interest" description="Disordered" evidence="1">
    <location>
        <begin position="207"/>
        <end position="239"/>
    </location>
</feature>
<dbReference type="PANTHER" id="PTHR35871:SF1">
    <property type="entry name" value="CXC1-LIKE CYSTEINE CLUSTER ASSOCIATED WITH KDZ TRANSPOSASES DOMAIN-CONTAINING PROTEIN"/>
    <property type="match status" value="1"/>
</dbReference>
<dbReference type="AlphaFoldDB" id="A0A2N5T1H7"/>
<accession>A0A2N5T1H7</accession>
<feature type="compositionally biased region" description="Basic residues" evidence="1">
    <location>
        <begin position="180"/>
        <end position="189"/>
    </location>
</feature>
<organism evidence="2 3">
    <name type="scientific">Puccinia coronata f. sp. avenae</name>
    <dbReference type="NCBI Taxonomy" id="200324"/>
    <lineage>
        <taxon>Eukaryota</taxon>
        <taxon>Fungi</taxon>
        <taxon>Dikarya</taxon>
        <taxon>Basidiomycota</taxon>
        <taxon>Pucciniomycotina</taxon>
        <taxon>Pucciniomycetes</taxon>
        <taxon>Pucciniales</taxon>
        <taxon>Pucciniaceae</taxon>
        <taxon>Puccinia</taxon>
    </lineage>
</organism>
<dbReference type="PANTHER" id="PTHR35871">
    <property type="entry name" value="EXPRESSED PROTEIN"/>
    <property type="match status" value="1"/>
</dbReference>